<dbReference type="CDD" id="cd02846">
    <property type="entry name" value="PAZ_argonaute_like"/>
    <property type="match status" value="1"/>
</dbReference>
<keyword evidence="4" id="KW-1185">Reference proteome</keyword>
<accession>A0A9N9NF75</accession>
<sequence>KNWTLQMSRIPIAKRPEGKPTKGTPVQFQYPQIQSYSLEITTQMRQQANKKDSEAVFLQMCREKKFGERASPAYDGNLVYSIIDICNGSKSKRFDVTVPAQDDVGRPKRFTAILKYARPFDLKEMREYIREKTDQPWDGTIQNILIVLNAFLNSKVRTQHLTLGRKAIFPKPEENRRRFLLGGVELLSGYWQSIRPGWNQLLINVDICHATYYPSGPMLEVIPKVLRLSPKDKEKSKDDLRCGLSRQEIDIISRFFKDVNVTTSYRGNNGIKPKHKIVQITFKSADEITINSQGRRISVTQQYKNEGVNLQYPMLPCVHAKKPKFGDVYLPLEICVVISGQKYSTEILNSPQLRDMIEKTASKPKERFDRIIWGSKTIYKHSTDEALRSIGMEVGPQFVQLTSRVLPAPKLISHEESEIIPQLGSWDSKRFIKGADLFNWSVVVFEDPNILPRAQNVHTKQPKITYGNPQGDYAKSLTIAAQNARVNQNRPPQLIICAIQRKINGSSGIHPQIKKICGVDLGVVSQCVIAGNMRGDIVKWRQICGNIALKINGKLGGKNYSLAKNELKFKAEKRVKNEKIINL</sequence>
<dbReference type="Pfam" id="PF02170">
    <property type="entry name" value="PAZ"/>
    <property type="match status" value="1"/>
</dbReference>
<dbReference type="AlphaFoldDB" id="A0A9N9NF75"/>
<dbReference type="GO" id="GO:0003723">
    <property type="term" value="F:RNA binding"/>
    <property type="evidence" value="ECO:0007669"/>
    <property type="project" value="InterPro"/>
</dbReference>
<dbReference type="Proteomes" id="UP000789405">
    <property type="component" value="Unassembled WGS sequence"/>
</dbReference>
<dbReference type="OrthoDB" id="2328032at2759"/>
<dbReference type="InterPro" id="IPR003165">
    <property type="entry name" value="Piwi"/>
</dbReference>
<dbReference type="InterPro" id="IPR014811">
    <property type="entry name" value="ArgoL1"/>
</dbReference>
<dbReference type="PROSITE" id="PS50821">
    <property type="entry name" value="PAZ"/>
    <property type="match status" value="1"/>
</dbReference>
<dbReference type="InterPro" id="IPR003100">
    <property type="entry name" value="PAZ_dom"/>
</dbReference>
<evidence type="ECO:0000259" key="1">
    <source>
        <dbReference type="PROSITE" id="PS50821"/>
    </source>
</evidence>
<dbReference type="InterPro" id="IPR036085">
    <property type="entry name" value="PAZ_dom_sf"/>
</dbReference>
<dbReference type="PANTHER" id="PTHR22891">
    <property type="entry name" value="EUKARYOTIC TRANSLATION INITIATION FACTOR 2C"/>
    <property type="match status" value="1"/>
</dbReference>
<dbReference type="Gene3D" id="3.40.50.2300">
    <property type="match status" value="1"/>
</dbReference>
<feature type="domain" description="Piwi" evidence="2">
    <location>
        <begin position="494"/>
        <end position="583"/>
    </location>
</feature>
<dbReference type="InterPro" id="IPR012337">
    <property type="entry name" value="RNaseH-like_sf"/>
</dbReference>
<dbReference type="Pfam" id="PF02171">
    <property type="entry name" value="Piwi"/>
    <property type="match status" value="1"/>
</dbReference>
<dbReference type="SUPFAM" id="SSF53098">
    <property type="entry name" value="Ribonuclease H-like"/>
    <property type="match status" value="1"/>
</dbReference>
<proteinExistence type="predicted"/>
<comment type="caution">
    <text evidence="3">The sequence shown here is derived from an EMBL/GenBank/DDBJ whole genome shotgun (WGS) entry which is preliminary data.</text>
</comment>
<reference evidence="3" key="1">
    <citation type="submission" date="2021-06" db="EMBL/GenBank/DDBJ databases">
        <authorList>
            <person name="Kallberg Y."/>
            <person name="Tangrot J."/>
            <person name="Rosling A."/>
        </authorList>
    </citation>
    <scope>NUCLEOTIDE SEQUENCE</scope>
    <source>
        <strain evidence="3">MA453B</strain>
    </source>
</reference>
<evidence type="ECO:0000313" key="3">
    <source>
        <dbReference type="EMBL" id="CAG8732067.1"/>
    </source>
</evidence>
<dbReference type="Pfam" id="PF08699">
    <property type="entry name" value="ArgoL1"/>
    <property type="match status" value="1"/>
</dbReference>
<organism evidence="3 4">
    <name type="scientific">Dentiscutata erythropus</name>
    <dbReference type="NCBI Taxonomy" id="1348616"/>
    <lineage>
        <taxon>Eukaryota</taxon>
        <taxon>Fungi</taxon>
        <taxon>Fungi incertae sedis</taxon>
        <taxon>Mucoromycota</taxon>
        <taxon>Glomeromycotina</taxon>
        <taxon>Glomeromycetes</taxon>
        <taxon>Diversisporales</taxon>
        <taxon>Gigasporaceae</taxon>
        <taxon>Dentiscutata</taxon>
    </lineage>
</organism>
<dbReference type="PROSITE" id="PS50822">
    <property type="entry name" value="PIWI"/>
    <property type="match status" value="1"/>
</dbReference>
<feature type="domain" description="PAZ" evidence="1">
    <location>
        <begin position="224"/>
        <end position="339"/>
    </location>
</feature>
<dbReference type="EMBL" id="CAJVPY010012135">
    <property type="protein sequence ID" value="CAG8732067.1"/>
    <property type="molecule type" value="Genomic_DNA"/>
</dbReference>
<evidence type="ECO:0000259" key="2">
    <source>
        <dbReference type="PROSITE" id="PS50822"/>
    </source>
</evidence>
<dbReference type="SUPFAM" id="SSF101690">
    <property type="entry name" value="PAZ domain"/>
    <property type="match status" value="1"/>
</dbReference>
<dbReference type="SMART" id="SM01163">
    <property type="entry name" value="DUF1785"/>
    <property type="match status" value="1"/>
</dbReference>
<protein>
    <submittedName>
        <fullName evidence="3">7718_t:CDS:1</fullName>
    </submittedName>
</protein>
<dbReference type="SMART" id="SM00949">
    <property type="entry name" value="PAZ"/>
    <property type="match status" value="1"/>
</dbReference>
<evidence type="ECO:0000313" key="4">
    <source>
        <dbReference type="Proteomes" id="UP000789405"/>
    </source>
</evidence>
<name>A0A9N9NF75_9GLOM</name>
<feature type="non-terminal residue" evidence="3">
    <location>
        <position position="583"/>
    </location>
</feature>
<dbReference type="Gene3D" id="2.170.260.10">
    <property type="entry name" value="paz domain"/>
    <property type="match status" value="1"/>
</dbReference>
<gene>
    <name evidence="3" type="ORF">DERYTH_LOCUS15213</name>
</gene>